<proteinExistence type="inferred from homology"/>
<evidence type="ECO:0000313" key="6">
    <source>
        <dbReference type="Proteomes" id="UP000270342"/>
    </source>
</evidence>
<evidence type="ECO:0000256" key="1">
    <source>
        <dbReference type="ARBA" id="ARBA00006432"/>
    </source>
</evidence>
<reference evidence="5 6" key="1">
    <citation type="submission" date="2018-10" db="EMBL/GenBank/DDBJ databases">
        <title>Robbsia sp. DHC34, isolated from soil.</title>
        <authorList>
            <person name="Gao Z.-H."/>
            <person name="Qiu L.-H."/>
        </authorList>
    </citation>
    <scope>NUCLEOTIDE SEQUENCE [LARGE SCALE GENOMIC DNA]</scope>
    <source>
        <strain evidence="5 6">DHC34</strain>
    </source>
</reference>
<evidence type="ECO:0000259" key="4">
    <source>
        <dbReference type="Pfam" id="PF16177"/>
    </source>
</evidence>
<dbReference type="InterPro" id="IPR012694">
    <property type="entry name" value="Propion_PrpE"/>
</dbReference>
<dbReference type="InterPro" id="IPR042099">
    <property type="entry name" value="ANL_N_sf"/>
</dbReference>
<dbReference type="PANTHER" id="PTHR43347">
    <property type="entry name" value="ACYL-COA SYNTHETASE"/>
    <property type="match status" value="1"/>
</dbReference>
<dbReference type="AlphaFoldDB" id="A0A494Y5G6"/>
<feature type="domain" description="AMP-dependent synthetase/ligase" evidence="2">
    <location>
        <begin position="67"/>
        <end position="447"/>
    </location>
</feature>
<comment type="caution">
    <text evidence="5">The sequence shown here is derived from an EMBL/GenBank/DDBJ whole genome shotgun (WGS) entry which is preliminary data.</text>
</comment>
<dbReference type="Pfam" id="PF00501">
    <property type="entry name" value="AMP-binding"/>
    <property type="match status" value="1"/>
</dbReference>
<dbReference type="PANTHER" id="PTHR43347:SF3">
    <property type="entry name" value="ACYL-COA SYNTHETASE SHORT-CHAIN FAMILY MEMBER 3, MITOCHONDRIAL"/>
    <property type="match status" value="1"/>
</dbReference>
<evidence type="ECO:0000313" key="5">
    <source>
        <dbReference type="EMBL" id="RKP57881.1"/>
    </source>
</evidence>
<dbReference type="SUPFAM" id="SSF56801">
    <property type="entry name" value="Acetyl-CoA synthetase-like"/>
    <property type="match status" value="1"/>
</dbReference>
<sequence>MTRYKSFHAHSVDDPAAFWGRQADRIHWHTPFTQVLDDSRPPFARWFVGGTTNLCYNALDRHLPERGAQDALVYISTETGAERRLTFAEMFVEVNRMAAAMRALGVQRGDRVLIYMPMIPEAVFAMLACARIGAIHSVVFGGFAAGNLATRIDDAEPVLIVSADAGSRAGRVIPYKPLLDDALLESKAPQPKVLLVDRRLAPMPLFPGRDTVYPSAPEPGEPTPIVPCEWLESNEPSYILYTSGTTGRPKGVQRDVGGYAVALATSMDYLFGGKPGDVMFTASDIGWVVGHSYIVYAPLLAGMTTVLYEGLPVRPDGGVWWRMVERLKINLMFTAPTAIRVLKKQDPALLRASDLSSLRALFLAGEPLDEPTATWIARAIDKPVIDNYWQTETGWPMLTLPRAIDGVEIPAPKLGAPGVPVYGYRLSVRNERTGAVCAAGQKGVIALDYPLPPGCMTTVWRDDERYIKTYWSNFIGRMSYSTFDWGVQDGDDFVTILGRTDDVINVAGHRLGTREIEESLSRHPAVAEVAVVGVKDTVKGQVAFGFVVLRDPTRAEQAMDRLALEGELMQTVDRQLGSVARPARVLFVGLLPKTRSGKLLRRAIAALAEGREPGDLTTIEDPSALHQIRAALGFAGQV</sequence>
<evidence type="ECO:0000259" key="3">
    <source>
        <dbReference type="Pfam" id="PF13193"/>
    </source>
</evidence>
<comment type="similarity">
    <text evidence="1">Belongs to the ATP-dependent AMP-binding enzyme family.</text>
</comment>
<dbReference type="Proteomes" id="UP000270342">
    <property type="component" value="Unassembled WGS sequence"/>
</dbReference>
<dbReference type="PROSITE" id="PS00455">
    <property type="entry name" value="AMP_BINDING"/>
    <property type="match status" value="1"/>
</dbReference>
<evidence type="ECO:0000259" key="2">
    <source>
        <dbReference type="Pfam" id="PF00501"/>
    </source>
</evidence>
<name>A0A494Y5G6_9BURK</name>
<keyword evidence="5" id="KW-0436">Ligase</keyword>
<dbReference type="Gene3D" id="3.30.300.30">
    <property type="match status" value="1"/>
</dbReference>
<protein>
    <submittedName>
        <fullName evidence="5">Propionate--CoA ligase</fullName>
        <ecNumber evidence="5">6.2.1.17</ecNumber>
    </submittedName>
</protein>
<dbReference type="InterPro" id="IPR020845">
    <property type="entry name" value="AMP-binding_CS"/>
</dbReference>
<dbReference type="InterPro" id="IPR025110">
    <property type="entry name" value="AMP-bd_C"/>
</dbReference>
<feature type="domain" description="Acetyl-coenzyme A synthetase N-terminal" evidence="4">
    <location>
        <begin position="4"/>
        <end position="58"/>
    </location>
</feature>
<feature type="domain" description="AMP-binding enzyme C-terminal" evidence="3">
    <location>
        <begin position="515"/>
        <end position="598"/>
    </location>
</feature>
<keyword evidence="6" id="KW-1185">Reference proteome</keyword>
<dbReference type="OrthoDB" id="9766486at2"/>
<dbReference type="GO" id="GO:0019629">
    <property type="term" value="P:propionate catabolic process, 2-methylcitrate cycle"/>
    <property type="evidence" value="ECO:0007669"/>
    <property type="project" value="InterPro"/>
</dbReference>
<organism evidence="5 6">
    <name type="scientific">Pararobbsia silviterrae</name>
    <dbReference type="NCBI Taxonomy" id="1792498"/>
    <lineage>
        <taxon>Bacteria</taxon>
        <taxon>Pseudomonadati</taxon>
        <taxon>Pseudomonadota</taxon>
        <taxon>Betaproteobacteria</taxon>
        <taxon>Burkholderiales</taxon>
        <taxon>Burkholderiaceae</taxon>
        <taxon>Pararobbsia</taxon>
    </lineage>
</organism>
<dbReference type="InterPro" id="IPR045851">
    <property type="entry name" value="AMP-bd_C_sf"/>
</dbReference>
<dbReference type="Pfam" id="PF13193">
    <property type="entry name" value="AMP-binding_C"/>
    <property type="match status" value="1"/>
</dbReference>
<accession>A0A494Y5G6</accession>
<dbReference type="EMBL" id="RBZU01000002">
    <property type="protein sequence ID" value="RKP57881.1"/>
    <property type="molecule type" value="Genomic_DNA"/>
</dbReference>
<dbReference type="RefSeq" id="WP_121085236.1">
    <property type="nucleotide sequence ID" value="NZ_RBZU01000002.1"/>
</dbReference>
<gene>
    <name evidence="5" type="ORF">D7S86_06045</name>
</gene>
<dbReference type="NCBIfam" id="NF007815">
    <property type="entry name" value="PRK10524.1"/>
    <property type="match status" value="1"/>
</dbReference>
<dbReference type="Gene3D" id="3.40.50.12780">
    <property type="entry name" value="N-terminal domain of ligase-like"/>
    <property type="match status" value="1"/>
</dbReference>
<dbReference type="NCBIfam" id="TIGR02316">
    <property type="entry name" value="propion_prpE"/>
    <property type="match status" value="1"/>
</dbReference>
<dbReference type="GO" id="GO:0050218">
    <property type="term" value="F:propionate-CoA ligase activity"/>
    <property type="evidence" value="ECO:0007669"/>
    <property type="project" value="UniProtKB-EC"/>
</dbReference>
<dbReference type="InterPro" id="IPR032387">
    <property type="entry name" value="ACAS_N"/>
</dbReference>
<dbReference type="Pfam" id="PF16177">
    <property type="entry name" value="ACAS_N"/>
    <property type="match status" value="1"/>
</dbReference>
<dbReference type="InterPro" id="IPR000873">
    <property type="entry name" value="AMP-dep_synth/lig_dom"/>
</dbReference>
<dbReference type="EC" id="6.2.1.17" evidence="5"/>